<evidence type="ECO:0000313" key="3">
    <source>
        <dbReference type="Proteomes" id="UP000318380"/>
    </source>
</evidence>
<dbReference type="EMBL" id="VIVK01000001">
    <property type="protein sequence ID" value="TWD84739.1"/>
    <property type="molecule type" value="Genomic_DNA"/>
</dbReference>
<feature type="chain" id="PRO_5022143201" evidence="1">
    <location>
        <begin position="28"/>
        <end position="424"/>
    </location>
</feature>
<dbReference type="Proteomes" id="UP000318380">
    <property type="component" value="Unassembled WGS sequence"/>
</dbReference>
<evidence type="ECO:0000313" key="2">
    <source>
        <dbReference type="EMBL" id="TWD84739.1"/>
    </source>
</evidence>
<reference evidence="2 3" key="1">
    <citation type="submission" date="2019-06" db="EMBL/GenBank/DDBJ databases">
        <title>Sequencing the genomes of 1000 actinobacteria strains.</title>
        <authorList>
            <person name="Klenk H.-P."/>
        </authorList>
    </citation>
    <scope>NUCLEOTIDE SEQUENCE [LARGE SCALE GENOMIC DNA]</scope>
    <source>
        <strain evidence="2 3">DSM 24683</strain>
    </source>
</reference>
<protein>
    <submittedName>
        <fullName evidence="2">Uncharacterized protein</fullName>
    </submittedName>
</protein>
<comment type="caution">
    <text evidence="2">The sequence shown here is derived from an EMBL/GenBank/DDBJ whole genome shotgun (WGS) entry which is preliminary data.</text>
</comment>
<proteinExistence type="predicted"/>
<feature type="signal peptide" evidence="1">
    <location>
        <begin position="1"/>
        <end position="27"/>
    </location>
</feature>
<dbReference type="RefSeq" id="WP_145812353.1">
    <property type="nucleotide sequence ID" value="NZ_VIVK01000001.1"/>
</dbReference>
<sequence length="424" mass="43949">MKKQFAAVVAVASSLVFTATTISTASAAPVTPTWQTANSVATGDQDAPSVATNRNGYVAVVWEDDRDTTNAADNAHSEIYLRLFRNGTAVYEKKLSAGGSTGVTNWRHLHPDVGLDDKGNAVVVWADDPDGNGYYNVPYRVVNTSGTVTASGNANNSSTGQQITPRVAVDPDGAPAGGAVAFTVVWEDIQTGAQPVIKAAGFTGPTTRAWQVTASQATGQHHNPDVAVSASGDAVVVWDEDGDANAFYNVGLIRLGRMNGAATLSRRIANENGGGQQTHATVAANFTGDFAVAWESDHTGTAGAWTRTFDAAGAARFGDVEVGAGGKNPGVGLDDQANTVVGWTVQATDPATDLDVWVRGFGPDGTDAGRLSAQQLSQATAGRQEELAVAVSPWSEVAVAYTDDNDGNTFDQVILGSGFANNSW</sequence>
<keyword evidence="3" id="KW-1185">Reference proteome</keyword>
<name>A0A561C0M2_9ACTN</name>
<organism evidence="2 3">
    <name type="scientific">Kribbella amoyensis</name>
    <dbReference type="NCBI Taxonomy" id="996641"/>
    <lineage>
        <taxon>Bacteria</taxon>
        <taxon>Bacillati</taxon>
        <taxon>Actinomycetota</taxon>
        <taxon>Actinomycetes</taxon>
        <taxon>Propionibacteriales</taxon>
        <taxon>Kribbellaceae</taxon>
        <taxon>Kribbella</taxon>
    </lineage>
</organism>
<dbReference type="AlphaFoldDB" id="A0A561C0M2"/>
<keyword evidence="1" id="KW-0732">Signal</keyword>
<evidence type="ECO:0000256" key="1">
    <source>
        <dbReference type="SAM" id="SignalP"/>
    </source>
</evidence>
<accession>A0A561C0M2</accession>
<dbReference type="OrthoDB" id="3660483at2"/>
<gene>
    <name evidence="2" type="ORF">FB561_5933</name>
</gene>